<dbReference type="Pfam" id="PF00454">
    <property type="entry name" value="PI3_PI4_kinase"/>
    <property type="match status" value="1"/>
</dbReference>
<feature type="domain" description="PI3K/PI4K catalytic" evidence="3">
    <location>
        <begin position="604"/>
        <end position="912"/>
    </location>
</feature>
<dbReference type="SMART" id="SM00146">
    <property type="entry name" value="PI3Kc"/>
    <property type="match status" value="1"/>
</dbReference>
<keyword evidence="1" id="KW-0808">Transferase</keyword>
<dbReference type="PROSITE" id="PS00916">
    <property type="entry name" value="PI3_4_KINASE_2"/>
    <property type="match status" value="1"/>
</dbReference>
<dbReference type="HOGENOM" id="CLU_302884_0_0_1"/>
<dbReference type="STRING" id="988480.A0A075ARH7"/>
<sequence>MDVEDLGQDLFKVLGTKYSLKGNWETKLYVFTASSRLLTLNKFKSHLGPCNKTLEALFNAVKKHKEVLEEETNKFIEFKYQTKLLNFVIFFFYLEKCIVDVEEREMVESWFLRLRPIMILVCNKLKEYTGMHYHLDSCISVLMDKHSETSSPVVLHDIEKLLMLARDCESLDGYQSVFEKQERLSSLCKFGNLIVKKERPSEELIRQSRMSSEAQKFITNKINELSKLGEWNYEKSQNNSIENDIIELSIAEKPNLLIEAKQGVVFSIMDEDDRHYNIMKINKDVIKFPCEQKKSELSLRTMEREIKDTLFGKFRKCKSNDQNLMEIDCFKIIQDKPNANFSEWSLLSEFLEDNKGSQNSLIKAYSSMYERSENKNEKRKSLIGIIDNLENDKFELESVCDLEDMISLFLGIACQTKDEAKTIFCQRELLRMIELFPNQISFTVASNYQHLISVNPNCKILLDKLLGVLSSKVSFQDLKVFLQALSIIKTFPGEVWLKLLNECKDSINLLISKKKNEFIILVKAIIIKIESQLKVDSKLPFKSQIECGLSNLKRATSIDELNSCWNELEKFGKVNEMNIYQSCPFLDKLNFENLEFNGKKFIKFKETFHILPTKTKPKRITMIDEHGKETSFLLKNSDDLHQDLFIIHFFKTFNSFLYKFDVFPFGSDGGLIEWVEDATSLFSITRKSTIKFSDHYNSCFEKVLKSKRQSKDQWKRLDEKSKCEFLLQVYKLASKETRSDLIKNSIIAKSTNFNDLYSRLNEFTVSLADSSVFCYLLGIGDRHLDNILLNNKTSNIVHVDFNIAFDQGRTLKIPETVPFRLSKNLVKCLGVPSVYGKFKSRYMKTFKNTKEEHYFIQRFVSLYNDSVMWQMNRNQNVQVGIYQYVWAYCKFYNKENSNFQIFLKSPTVSNFSLLVENEKVEIENGLNEEMEQGVQTVGKENQKAKMLNTITRKLKETRDEFSLVGEAMNENLLSKMYHGWSAWV</sequence>
<dbReference type="GO" id="GO:0004674">
    <property type="term" value="F:protein serine/threonine kinase activity"/>
    <property type="evidence" value="ECO:0007669"/>
    <property type="project" value="TreeGrafter"/>
</dbReference>
<evidence type="ECO:0000313" key="4">
    <source>
        <dbReference type="EMBL" id="EPZ31331.1"/>
    </source>
</evidence>
<dbReference type="PANTHER" id="PTHR11139">
    <property type="entry name" value="ATAXIA TELANGIECTASIA MUTATED ATM -RELATED"/>
    <property type="match status" value="1"/>
</dbReference>
<dbReference type="InterPro" id="IPR050517">
    <property type="entry name" value="DDR_Repair_Kinase"/>
</dbReference>
<dbReference type="AlphaFoldDB" id="A0A075ARH7"/>
<dbReference type="OrthoDB" id="381190at2759"/>
<accession>A0A075ARH7</accession>
<dbReference type="GO" id="GO:0005634">
    <property type="term" value="C:nucleus"/>
    <property type="evidence" value="ECO:0007669"/>
    <property type="project" value="TreeGrafter"/>
</dbReference>
<protein>
    <submittedName>
        <fullName evidence="4">Phosphatidylinositol 3/4-kinase domain-containing protein</fullName>
    </submittedName>
</protein>
<proteinExistence type="predicted"/>
<dbReference type="SUPFAM" id="SSF56112">
    <property type="entry name" value="Protein kinase-like (PK-like)"/>
    <property type="match status" value="1"/>
</dbReference>
<organism evidence="4 5">
    <name type="scientific">Rozella allomycis (strain CSF55)</name>
    <dbReference type="NCBI Taxonomy" id="988480"/>
    <lineage>
        <taxon>Eukaryota</taxon>
        <taxon>Fungi</taxon>
        <taxon>Fungi incertae sedis</taxon>
        <taxon>Cryptomycota</taxon>
        <taxon>Cryptomycota incertae sedis</taxon>
        <taxon>Rozella</taxon>
    </lineage>
</organism>
<evidence type="ECO:0000313" key="5">
    <source>
        <dbReference type="Proteomes" id="UP000030755"/>
    </source>
</evidence>
<dbReference type="InterPro" id="IPR018936">
    <property type="entry name" value="PI3/4_kinase_CS"/>
</dbReference>
<name>A0A075ARH7_ROZAC</name>
<keyword evidence="5" id="KW-1185">Reference proteome</keyword>
<keyword evidence="2 4" id="KW-0418">Kinase</keyword>
<dbReference type="EMBL" id="KE561265">
    <property type="protein sequence ID" value="EPZ31331.1"/>
    <property type="molecule type" value="Genomic_DNA"/>
</dbReference>
<evidence type="ECO:0000259" key="3">
    <source>
        <dbReference type="PROSITE" id="PS50290"/>
    </source>
</evidence>
<dbReference type="Proteomes" id="UP000030755">
    <property type="component" value="Unassembled WGS sequence"/>
</dbReference>
<dbReference type="InterPro" id="IPR000403">
    <property type="entry name" value="PI3/4_kinase_cat_dom"/>
</dbReference>
<dbReference type="Gene3D" id="1.10.1070.11">
    <property type="entry name" value="Phosphatidylinositol 3-/4-kinase, catalytic domain"/>
    <property type="match status" value="1"/>
</dbReference>
<reference evidence="4 5" key="1">
    <citation type="journal article" date="2013" name="Curr. Biol.">
        <title>Shared signatures of parasitism and phylogenomics unite Cryptomycota and microsporidia.</title>
        <authorList>
            <person name="James T.Y."/>
            <person name="Pelin A."/>
            <person name="Bonen L."/>
            <person name="Ahrendt S."/>
            <person name="Sain D."/>
            <person name="Corradi N."/>
            <person name="Stajich J.E."/>
        </authorList>
    </citation>
    <scope>NUCLEOTIDE SEQUENCE [LARGE SCALE GENOMIC DNA]</scope>
    <source>
        <strain evidence="4 5">CSF55</strain>
    </source>
</reference>
<evidence type="ECO:0000256" key="2">
    <source>
        <dbReference type="ARBA" id="ARBA00022777"/>
    </source>
</evidence>
<gene>
    <name evidence="4" type="ORF">O9G_000976</name>
</gene>
<dbReference type="PROSITE" id="PS50290">
    <property type="entry name" value="PI3_4_KINASE_3"/>
    <property type="match status" value="1"/>
</dbReference>
<dbReference type="Gene3D" id="3.30.1010.10">
    <property type="entry name" value="Phosphatidylinositol 3-kinase Catalytic Subunit, Chain A, domain 4"/>
    <property type="match status" value="1"/>
</dbReference>
<dbReference type="InterPro" id="IPR011009">
    <property type="entry name" value="Kinase-like_dom_sf"/>
</dbReference>
<dbReference type="InterPro" id="IPR036940">
    <property type="entry name" value="PI3/4_kinase_cat_sf"/>
</dbReference>
<evidence type="ECO:0000256" key="1">
    <source>
        <dbReference type="ARBA" id="ARBA00022679"/>
    </source>
</evidence>